<dbReference type="RefSeq" id="WP_203652784.1">
    <property type="nucleotide sequence ID" value="NZ_BONR01000001.1"/>
</dbReference>
<evidence type="ECO:0000313" key="4">
    <source>
        <dbReference type="Proteomes" id="UP000652354"/>
    </source>
</evidence>
<proteinExistence type="inferred from homology"/>
<keyword evidence="2" id="KW-0560">Oxidoreductase</keyword>
<dbReference type="InterPro" id="IPR036291">
    <property type="entry name" value="NAD(P)-bd_dom_sf"/>
</dbReference>
<gene>
    <name evidence="3" type="ORF">Dac01nite_00510</name>
</gene>
<organism evidence="3 4">
    <name type="scientific">Demequina activiva</name>
    <dbReference type="NCBI Taxonomy" id="1582364"/>
    <lineage>
        <taxon>Bacteria</taxon>
        <taxon>Bacillati</taxon>
        <taxon>Actinomycetota</taxon>
        <taxon>Actinomycetes</taxon>
        <taxon>Micrococcales</taxon>
        <taxon>Demequinaceae</taxon>
        <taxon>Demequina</taxon>
    </lineage>
</organism>
<sequence length="251" mass="26583">MERRHAVVTGASSGIGAATVRTLVREHGMRVTAVARRADRLAALAEETGCDVVVADITSDADVERLASEMAQPVHVLVNNAGGAIGWEHVAESSLEAWSRQYEVNVVGTVRVTQALIPALRASGSGDIVVVTSTAGIEPYENGAGYVAAKHAESAMVRTLRLEMTGQGVRVIEIAPGMVRTDEFSLTRFAGDQASADAVYAGIEPLVAEDIADAIGWSVTRPHHVNVDRLVIRPREQGSATKTVRRATAPN</sequence>
<dbReference type="Proteomes" id="UP000652354">
    <property type="component" value="Unassembled WGS sequence"/>
</dbReference>
<comment type="similarity">
    <text evidence="1">Belongs to the short-chain dehydrogenases/reductases (SDR) family.</text>
</comment>
<name>A0A919PZM1_9MICO</name>
<dbReference type="SUPFAM" id="SSF51735">
    <property type="entry name" value="NAD(P)-binding Rossmann-fold domains"/>
    <property type="match status" value="1"/>
</dbReference>
<accession>A0A919PZM1</accession>
<evidence type="ECO:0000313" key="3">
    <source>
        <dbReference type="EMBL" id="GIG53299.1"/>
    </source>
</evidence>
<dbReference type="Gene3D" id="3.40.50.720">
    <property type="entry name" value="NAD(P)-binding Rossmann-like Domain"/>
    <property type="match status" value="1"/>
</dbReference>
<dbReference type="AlphaFoldDB" id="A0A919PZM1"/>
<dbReference type="Pfam" id="PF00106">
    <property type="entry name" value="adh_short"/>
    <property type="match status" value="1"/>
</dbReference>
<dbReference type="PANTHER" id="PTHR42901">
    <property type="entry name" value="ALCOHOL DEHYDROGENASE"/>
    <property type="match status" value="1"/>
</dbReference>
<evidence type="ECO:0000256" key="1">
    <source>
        <dbReference type="ARBA" id="ARBA00006484"/>
    </source>
</evidence>
<protein>
    <submittedName>
        <fullName evidence="3">Oxidoreductase</fullName>
    </submittedName>
</protein>
<dbReference type="PANTHER" id="PTHR42901:SF1">
    <property type="entry name" value="ALCOHOL DEHYDROGENASE"/>
    <property type="match status" value="1"/>
</dbReference>
<comment type="caution">
    <text evidence="3">The sequence shown here is derived from an EMBL/GenBank/DDBJ whole genome shotgun (WGS) entry which is preliminary data.</text>
</comment>
<dbReference type="FunFam" id="3.40.50.720:FF:000047">
    <property type="entry name" value="NADP-dependent L-serine/L-allo-threonine dehydrogenase"/>
    <property type="match status" value="1"/>
</dbReference>
<dbReference type="PRINTS" id="PR00081">
    <property type="entry name" value="GDHRDH"/>
</dbReference>
<reference evidence="3" key="1">
    <citation type="submission" date="2021-01" db="EMBL/GenBank/DDBJ databases">
        <title>Whole genome shotgun sequence of Demequina activiva NBRC 110675.</title>
        <authorList>
            <person name="Komaki H."/>
            <person name="Tamura T."/>
        </authorList>
    </citation>
    <scope>NUCLEOTIDE SEQUENCE</scope>
    <source>
        <strain evidence="3">NBRC 110675</strain>
    </source>
</reference>
<keyword evidence="4" id="KW-1185">Reference proteome</keyword>
<evidence type="ECO:0000256" key="2">
    <source>
        <dbReference type="ARBA" id="ARBA00023002"/>
    </source>
</evidence>
<dbReference type="GO" id="GO:0016616">
    <property type="term" value="F:oxidoreductase activity, acting on the CH-OH group of donors, NAD or NADP as acceptor"/>
    <property type="evidence" value="ECO:0007669"/>
    <property type="project" value="UniProtKB-ARBA"/>
</dbReference>
<dbReference type="EMBL" id="BONR01000001">
    <property type="protein sequence ID" value="GIG53299.1"/>
    <property type="molecule type" value="Genomic_DNA"/>
</dbReference>
<dbReference type="InterPro" id="IPR002347">
    <property type="entry name" value="SDR_fam"/>
</dbReference>